<feature type="signal peptide" evidence="7">
    <location>
        <begin position="1"/>
        <end position="18"/>
    </location>
</feature>
<dbReference type="FunFam" id="3.40.50.1820:FF:000213">
    <property type="entry name" value="Carboxylic ester hydrolase"/>
    <property type="match status" value="1"/>
</dbReference>
<accession>K1VKC7</accession>
<dbReference type="InterPro" id="IPR029058">
    <property type="entry name" value="AB_hydrolase_fold"/>
</dbReference>
<keyword evidence="4 7" id="KW-0732">Signal</keyword>
<dbReference type="InParanoid" id="K1VKC7"/>
<evidence type="ECO:0000313" key="9">
    <source>
        <dbReference type="EMBL" id="EKC97232.1"/>
    </source>
</evidence>
<comment type="caution">
    <text evidence="9">The sequence shown here is derived from an EMBL/GenBank/DDBJ whole genome shotgun (WGS) entry which is preliminary data.</text>
</comment>
<dbReference type="Pfam" id="PF13561">
    <property type="entry name" value="adh_short_C2"/>
    <property type="match status" value="1"/>
</dbReference>
<keyword evidence="6" id="KW-0325">Glycoprotein</keyword>
<keyword evidence="10" id="KW-1185">Reference proteome</keyword>
<dbReference type="Proteomes" id="UP000006757">
    <property type="component" value="Unassembled WGS sequence"/>
</dbReference>
<dbReference type="PRINTS" id="PR00080">
    <property type="entry name" value="SDRFAMILY"/>
</dbReference>
<dbReference type="Pfam" id="PF00135">
    <property type="entry name" value="COesterase"/>
    <property type="match status" value="1"/>
</dbReference>
<dbReference type="InterPro" id="IPR002347">
    <property type="entry name" value="SDR_fam"/>
</dbReference>
<evidence type="ECO:0000256" key="3">
    <source>
        <dbReference type="ARBA" id="ARBA00022525"/>
    </source>
</evidence>
<dbReference type="PRINTS" id="PR00081">
    <property type="entry name" value="GDHRDH"/>
</dbReference>
<dbReference type="SUPFAM" id="SSF53474">
    <property type="entry name" value="alpha/beta-Hydrolases"/>
    <property type="match status" value="1"/>
</dbReference>
<evidence type="ECO:0000256" key="6">
    <source>
        <dbReference type="ARBA" id="ARBA00023180"/>
    </source>
</evidence>
<feature type="domain" description="Carboxylesterase type B" evidence="8">
    <location>
        <begin position="36"/>
        <end position="549"/>
    </location>
</feature>
<evidence type="ECO:0000256" key="2">
    <source>
        <dbReference type="ARBA" id="ARBA00005964"/>
    </source>
</evidence>
<dbReference type="OrthoDB" id="408631at2759"/>
<organism evidence="9 10">
    <name type="scientific">Trichosporon asahii var. asahii (strain CBS 8904)</name>
    <name type="common">Yeast</name>
    <dbReference type="NCBI Taxonomy" id="1220162"/>
    <lineage>
        <taxon>Eukaryota</taxon>
        <taxon>Fungi</taxon>
        <taxon>Dikarya</taxon>
        <taxon>Basidiomycota</taxon>
        <taxon>Agaricomycotina</taxon>
        <taxon>Tremellomycetes</taxon>
        <taxon>Trichosporonales</taxon>
        <taxon>Trichosporonaceae</taxon>
        <taxon>Trichosporon</taxon>
    </lineage>
</organism>
<dbReference type="InterPro" id="IPR036291">
    <property type="entry name" value="NAD(P)-bd_dom_sf"/>
</dbReference>
<dbReference type="FunCoup" id="K1VKC7">
    <property type="interactions" value="2"/>
</dbReference>
<dbReference type="InterPro" id="IPR019826">
    <property type="entry name" value="Carboxylesterase_B_AS"/>
</dbReference>
<dbReference type="GO" id="GO:0016787">
    <property type="term" value="F:hydrolase activity"/>
    <property type="evidence" value="ECO:0007669"/>
    <property type="project" value="UniProtKB-KW"/>
</dbReference>
<evidence type="ECO:0000256" key="7">
    <source>
        <dbReference type="SAM" id="SignalP"/>
    </source>
</evidence>
<dbReference type="eggNOG" id="KOG4389">
    <property type="taxonomic scope" value="Eukaryota"/>
</dbReference>
<comment type="subcellular location">
    <subcellularLocation>
        <location evidence="1">Secreted</location>
    </subcellularLocation>
</comment>
<protein>
    <submittedName>
        <fullName evidence="9">Sterol esterase</fullName>
    </submittedName>
</protein>
<comment type="similarity">
    <text evidence="2">Belongs to the type-B carboxylesterase/lipase family.</text>
</comment>
<dbReference type="STRING" id="1220162.K1VKC7"/>
<dbReference type="EMBL" id="AMBO01000417">
    <property type="protein sequence ID" value="EKC97232.1"/>
    <property type="molecule type" value="Genomic_DNA"/>
</dbReference>
<evidence type="ECO:0000313" key="10">
    <source>
        <dbReference type="Proteomes" id="UP000006757"/>
    </source>
</evidence>
<dbReference type="GO" id="GO:0005576">
    <property type="term" value="C:extracellular region"/>
    <property type="evidence" value="ECO:0007669"/>
    <property type="project" value="UniProtKB-SubCell"/>
</dbReference>
<dbReference type="PANTHER" id="PTHR11559">
    <property type="entry name" value="CARBOXYLESTERASE"/>
    <property type="match status" value="1"/>
</dbReference>
<dbReference type="InterPro" id="IPR002018">
    <property type="entry name" value="CarbesteraseB"/>
</dbReference>
<dbReference type="Gene3D" id="3.40.50.720">
    <property type="entry name" value="NAD(P)-binding Rossmann-like Domain"/>
    <property type="match status" value="1"/>
</dbReference>
<sequence length="950" mass="102085">MKASITLLFAWFLGATLASPAPFASSNLKERALTVTVDAPAGTIIGKQELFTENFNGIPYAEPPVGERRLTQAVRLEKKLENFDATGNAPACPQFITDVSSSGLLDQVITTVTESPFFTKALKVSEDCLNVNIVRPKGTKAGDDLPVLFWIYGGGYELGFNAMYDGTGLVTEAAAAGKPNYRVGAWGFLGGKEIAAAGSANMGSLDQRMGLQFVADNIRAFGGNPDKVTIWGESAGSWSVWNQMAAFDGDNRYKGRKLFRGAIMHSGSLLPAEAIDSEKPQRIYDELVSKAGCSGAQDTLDCLRKLPFEQFSNAAKSFSGMFSYTSLSLAFMPRPDGKFMTKSPQSLLKEKKYAQVPFIIGHQEDEGTLFSLFNANISGSTDSMTSYYNDVFFPKAPRDKVAELVQSYPESITAGSPFRTSIFNELYPGFKRFAALLGDFLFTMTRRVVLETHAMNFPEVPAWSYTASYGYGLPFFGTTHGTDLVQVFFGLLPDYAQSNIRKYYANFVYNLDPNDASGGDGSGSSDVPDNWPKWESGSRINNNFYKLFFTPTHMVSSSFQHGLANPGLRKLPRPYHFLTLSGLSTSQHPCQRSMPSYAIPFFSSSIKGANLKRSDDGCRRDAISSPMHAELGYRERLAGPGPQATNSALLYQSGSDLYAATTEDRLHLLPPFLSILGWPVVVSARLYAREGVAALYLVDLSPAVVTFATALQSTFPGTRVVAIQGDAASDSVTKAAVARALSDTGRLDIFYANAGISHLKPKNSSGPLEDLLTSARTARDVPADEYAEVMRINALSVFLALKYAAPAMEKTSASKPLSGGSIIATASVAGLGASGPLAYSASKAAVISMTRNGASELAGSGVRVNCICPGVIRTDMTAGIFKLSDGKNIGALNPARRHGLPEEIGQAALWLASDESSYVNGHALVVDGGFSASLPFVPGSKERMDSLSKL</sequence>
<evidence type="ECO:0000259" key="8">
    <source>
        <dbReference type="Pfam" id="PF00135"/>
    </source>
</evidence>
<dbReference type="SUPFAM" id="SSF51735">
    <property type="entry name" value="NAD(P)-binding Rossmann-fold domains"/>
    <property type="match status" value="1"/>
</dbReference>
<evidence type="ECO:0000256" key="1">
    <source>
        <dbReference type="ARBA" id="ARBA00004613"/>
    </source>
</evidence>
<name>K1VKC7_TRIAC</name>
<reference evidence="9 10" key="1">
    <citation type="journal article" date="2012" name="Eukaryot. Cell">
        <title>Genome sequence of the Trichosporon asahii environmental strain CBS 8904.</title>
        <authorList>
            <person name="Yang R.Y."/>
            <person name="Li H.T."/>
            <person name="Zhu H."/>
            <person name="Zhou G.P."/>
            <person name="Wang M."/>
            <person name="Wang L."/>
        </authorList>
    </citation>
    <scope>NUCLEOTIDE SEQUENCE [LARGE SCALE GENOMIC DNA]</scope>
    <source>
        <strain evidence="9 10">CBS 8904</strain>
    </source>
</reference>
<dbReference type="CDD" id="cd05233">
    <property type="entry name" value="SDR_c"/>
    <property type="match status" value="1"/>
</dbReference>
<evidence type="ECO:0000256" key="4">
    <source>
        <dbReference type="ARBA" id="ARBA00022729"/>
    </source>
</evidence>
<dbReference type="ESTHER" id="trias-j6f3c0">
    <property type="family name" value="Fungal_carboxylesterase_lipase"/>
</dbReference>
<dbReference type="PROSITE" id="PS00122">
    <property type="entry name" value="CARBOXYLESTERASE_B_1"/>
    <property type="match status" value="1"/>
</dbReference>
<gene>
    <name evidence="9" type="ORF">A1Q2_08450</name>
</gene>
<dbReference type="InterPro" id="IPR050309">
    <property type="entry name" value="Type-B_Carboxylest/Lipase"/>
</dbReference>
<dbReference type="AlphaFoldDB" id="K1VKC7"/>
<dbReference type="eggNOG" id="KOG0725">
    <property type="taxonomic scope" value="Eukaryota"/>
</dbReference>
<evidence type="ECO:0000256" key="5">
    <source>
        <dbReference type="ARBA" id="ARBA00022801"/>
    </source>
</evidence>
<dbReference type="Gene3D" id="3.40.50.1820">
    <property type="entry name" value="alpha/beta hydrolase"/>
    <property type="match status" value="1"/>
</dbReference>
<feature type="chain" id="PRO_5007316112" evidence="7">
    <location>
        <begin position="19"/>
        <end position="950"/>
    </location>
</feature>
<keyword evidence="5" id="KW-0378">Hydrolase</keyword>
<dbReference type="HOGENOM" id="CLU_309975_0_0_1"/>
<keyword evidence="3" id="KW-0964">Secreted</keyword>
<proteinExistence type="inferred from homology"/>